<dbReference type="SUPFAM" id="SSF57903">
    <property type="entry name" value="FYVE/PHD zinc finger"/>
    <property type="match status" value="1"/>
</dbReference>
<reference evidence="7" key="1">
    <citation type="submission" date="2023-07" db="EMBL/GenBank/DDBJ databases">
        <authorList>
            <consortium name="AG Swart"/>
            <person name="Singh M."/>
            <person name="Singh A."/>
            <person name="Seah K."/>
            <person name="Emmerich C."/>
        </authorList>
    </citation>
    <scope>NUCLEOTIDE SEQUENCE</scope>
    <source>
        <strain evidence="7">DP1</strain>
    </source>
</reference>
<dbReference type="PANTHER" id="PTHR13793:SF107">
    <property type="entry name" value="BROMODOMAIN-CONTAINING PROTEIN HOMOLOG"/>
    <property type="match status" value="1"/>
</dbReference>
<evidence type="ECO:0000259" key="6">
    <source>
        <dbReference type="PROSITE" id="PS50081"/>
    </source>
</evidence>
<evidence type="ECO:0000256" key="3">
    <source>
        <dbReference type="ARBA" id="ARBA00022833"/>
    </source>
</evidence>
<evidence type="ECO:0000256" key="4">
    <source>
        <dbReference type="PROSITE-ProRule" id="PRU00146"/>
    </source>
</evidence>
<evidence type="ECO:0000259" key="5">
    <source>
        <dbReference type="PROSITE" id="PS50016"/>
    </source>
</evidence>
<keyword evidence="8" id="KW-1185">Reference proteome</keyword>
<name>A0AAD1X848_EUPCR</name>
<proteinExistence type="predicted"/>
<dbReference type="AlphaFoldDB" id="A0AAD1X848"/>
<dbReference type="GO" id="GO:0006357">
    <property type="term" value="P:regulation of transcription by RNA polymerase II"/>
    <property type="evidence" value="ECO:0007669"/>
    <property type="project" value="TreeGrafter"/>
</dbReference>
<dbReference type="SMART" id="SM00249">
    <property type="entry name" value="PHD"/>
    <property type="match status" value="1"/>
</dbReference>
<dbReference type="Pfam" id="PF13832">
    <property type="entry name" value="zf-HC5HC2H_2"/>
    <property type="match status" value="1"/>
</dbReference>
<evidence type="ECO:0000256" key="1">
    <source>
        <dbReference type="ARBA" id="ARBA00022723"/>
    </source>
</evidence>
<comment type="caution">
    <text evidence="7">The sequence shown here is derived from an EMBL/GenBank/DDBJ whole genome shotgun (WGS) entry which is preliminary data.</text>
</comment>
<dbReference type="GO" id="GO:0008270">
    <property type="term" value="F:zinc ion binding"/>
    <property type="evidence" value="ECO:0007669"/>
    <property type="project" value="UniProtKB-KW"/>
</dbReference>
<dbReference type="PANTHER" id="PTHR13793">
    <property type="entry name" value="PHD FINGER PROTEINS"/>
    <property type="match status" value="1"/>
</dbReference>
<dbReference type="SMART" id="SM00109">
    <property type="entry name" value="C1"/>
    <property type="match status" value="1"/>
</dbReference>
<feature type="domain" description="PHD-type" evidence="5">
    <location>
        <begin position="57"/>
        <end position="107"/>
    </location>
</feature>
<organism evidence="7 8">
    <name type="scientific">Euplotes crassus</name>
    <dbReference type="NCBI Taxonomy" id="5936"/>
    <lineage>
        <taxon>Eukaryota</taxon>
        <taxon>Sar</taxon>
        <taxon>Alveolata</taxon>
        <taxon>Ciliophora</taxon>
        <taxon>Intramacronucleata</taxon>
        <taxon>Spirotrichea</taxon>
        <taxon>Hypotrichia</taxon>
        <taxon>Euplotida</taxon>
        <taxon>Euplotidae</taxon>
        <taxon>Moneuplotes</taxon>
    </lineage>
</organism>
<keyword evidence="2 4" id="KW-0863">Zinc-finger</keyword>
<protein>
    <submittedName>
        <fullName evidence="7">Uncharacterized protein</fullName>
    </submittedName>
</protein>
<dbReference type="InterPro" id="IPR011011">
    <property type="entry name" value="Znf_FYVE_PHD"/>
</dbReference>
<dbReference type="InterPro" id="IPR019787">
    <property type="entry name" value="Znf_PHD-finger"/>
</dbReference>
<dbReference type="EMBL" id="CAMPGE010002428">
    <property type="protein sequence ID" value="CAI2361231.1"/>
    <property type="molecule type" value="Genomic_DNA"/>
</dbReference>
<dbReference type="Proteomes" id="UP001295684">
    <property type="component" value="Unassembled WGS sequence"/>
</dbReference>
<evidence type="ECO:0000313" key="7">
    <source>
        <dbReference type="EMBL" id="CAI2361231.1"/>
    </source>
</evidence>
<dbReference type="PROSITE" id="PS50081">
    <property type="entry name" value="ZF_DAG_PE_2"/>
    <property type="match status" value="1"/>
</dbReference>
<evidence type="ECO:0000313" key="8">
    <source>
        <dbReference type="Proteomes" id="UP001295684"/>
    </source>
</evidence>
<feature type="domain" description="Phorbol-ester/DAG-type" evidence="6">
    <location>
        <begin position="42"/>
        <end position="101"/>
    </location>
</feature>
<keyword evidence="3" id="KW-0862">Zinc</keyword>
<dbReference type="Pfam" id="PF00628">
    <property type="entry name" value="PHD"/>
    <property type="match status" value="1"/>
</dbReference>
<dbReference type="PROSITE" id="PS50016">
    <property type="entry name" value="ZF_PHD_2"/>
    <property type="match status" value="1"/>
</dbReference>
<dbReference type="InterPro" id="IPR001965">
    <property type="entry name" value="Znf_PHD"/>
</dbReference>
<dbReference type="InterPro" id="IPR013083">
    <property type="entry name" value="Znf_RING/FYVE/PHD"/>
</dbReference>
<keyword evidence="1" id="KW-0479">Metal-binding</keyword>
<accession>A0AAD1X848</accession>
<dbReference type="Gene3D" id="3.30.40.10">
    <property type="entry name" value="Zinc/RING finger domain, C3HC4 (zinc finger)"/>
    <property type="match status" value="1"/>
</dbReference>
<dbReference type="InterPro" id="IPR002219">
    <property type="entry name" value="PKC_DAG/PE"/>
</dbReference>
<gene>
    <name evidence="7" type="ORF">ECRASSUSDP1_LOCUS2541</name>
</gene>
<dbReference type="InterPro" id="IPR050701">
    <property type="entry name" value="Histone_Mod_Regulator"/>
</dbReference>
<evidence type="ECO:0000256" key="2">
    <source>
        <dbReference type="ARBA" id="ARBA00022771"/>
    </source>
</evidence>
<sequence>MNALKRFHSIVSDEEKYMSSKLIAYNTSNEFSLKKMEEIHGIKKFELINFPWIGYQPKQCDICREKDSCDKDPLVQCSICKFYVHKNCYSRPISPVVSWICQRCIFILENPDFSHLKLCCALCKSFKGLLTLVQNEYWVHIECVFWCPMLSFEDSVEKDTVIGNFDPIAVSKNMSICLYCQKKGIILTKCDYPSCKIKFCTRCAGFYRWIIKGCTQMEKQEGENGQLLFCEFHQQEGIKKIVKQKQTKLSEFYLEDKKVLDVMEPINKISERLNEVCKANKEIKSQNKNFNLKHEKLETKVCTLQNISIADNPGSPSPELPLQPSLESLGLGGIEIEFSKENEYGGTDASQVFNTSRSYFAHKAHCLTRLNPEASLACFNLSCKRSRFKISPLLCQ</sequence>